<evidence type="ECO:0000256" key="3">
    <source>
        <dbReference type="RuleBase" id="RU361203"/>
    </source>
</evidence>
<dbReference type="InterPro" id="IPR029052">
    <property type="entry name" value="Metallo-depent_PP-like"/>
</dbReference>
<dbReference type="PANTHER" id="PTHR45867:SF3">
    <property type="entry name" value="ACID PHOSPHATASE TYPE 7"/>
    <property type="match status" value="1"/>
</dbReference>
<sequence length="433" mass="50501">MKLFILMTSLGLCWARIIHFENDYQPQQVHISFGDKTNDIVVTWSTFNDTKSEVKYGKHQMNKLASGSSKVFVDGGKMHRRQWIHRVLLPNLEFNTRYMYRAGSDNGWSQMFSFKTPPAGEDWVLRIAIYGDMGVNNSMSLPFLKEDVAEDKYDMILHVGDFAYDMNEEEGRVGDRFMNMIEPIAARVPYMTCPGNHESAYNFTHYSHRFTMPGEESNLYYSFDVGPIHFVSISTEVYYFTQYGLKLISNQYEWLKKDLAKANSDANRKSRPWIILFGHRPMYCSNSNDIDCSLEYTRKGLLGLYGLEPLLKEFGVDLVIWAHEHSYERTWPLYDNRVYNGSYLQPYVNPRAPVHIITGSAGCREGTDPFEKPALPWSAYRSSEYGYTKFNAYNKTHIHVEQVDVENPIDSRNPRVIDQFWLIKHLHQPYYDL</sequence>
<feature type="signal peptide" evidence="4">
    <location>
        <begin position="1"/>
        <end position="15"/>
    </location>
</feature>
<dbReference type="InterPro" id="IPR015914">
    <property type="entry name" value="PAPs_N"/>
</dbReference>
<evidence type="ECO:0000256" key="4">
    <source>
        <dbReference type="SAM" id="SignalP"/>
    </source>
</evidence>
<comment type="catalytic activity">
    <reaction evidence="3">
        <text>a phosphate monoester + H2O = an alcohol + phosphate</text>
        <dbReference type="Rhea" id="RHEA:15017"/>
        <dbReference type="ChEBI" id="CHEBI:15377"/>
        <dbReference type="ChEBI" id="CHEBI:30879"/>
        <dbReference type="ChEBI" id="CHEBI:43474"/>
        <dbReference type="ChEBI" id="CHEBI:67140"/>
        <dbReference type="EC" id="3.1.3.2"/>
    </reaction>
</comment>
<dbReference type="GO" id="GO:0046872">
    <property type="term" value="F:metal ion binding"/>
    <property type="evidence" value="ECO:0007669"/>
    <property type="project" value="InterPro"/>
</dbReference>
<dbReference type="AlphaFoldDB" id="A0A6J1WFX8"/>
<dbReference type="InterPro" id="IPR008963">
    <property type="entry name" value="Purple_acid_Pase-like_N"/>
</dbReference>
<reference evidence="9" key="1">
    <citation type="submission" date="2025-08" db="UniProtKB">
        <authorList>
            <consortium name="RefSeq"/>
        </authorList>
    </citation>
    <scope>IDENTIFICATION</scope>
    <source>
        <tissue evidence="9">Whole larvae</tissue>
    </source>
</reference>
<dbReference type="InParanoid" id="A0A6J1WFX8"/>
<keyword evidence="3" id="KW-0378">Hydrolase</keyword>
<keyword evidence="8" id="KW-1185">Reference proteome</keyword>
<dbReference type="KEGG" id="gmw:113512971"/>
<name>A0A6J1WFX8_GALME</name>
<dbReference type="FunCoup" id="A0A6J1WFX8">
    <property type="interactions" value="1"/>
</dbReference>
<dbReference type="PANTHER" id="PTHR45867">
    <property type="entry name" value="PURPLE ACID PHOSPHATASE"/>
    <property type="match status" value="1"/>
</dbReference>
<organism evidence="8 9">
    <name type="scientific">Galleria mellonella</name>
    <name type="common">Greater wax moth</name>
    <dbReference type="NCBI Taxonomy" id="7137"/>
    <lineage>
        <taxon>Eukaryota</taxon>
        <taxon>Metazoa</taxon>
        <taxon>Ecdysozoa</taxon>
        <taxon>Arthropoda</taxon>
        <taxon>Hexapoda</taxon>
        <taxon>Insecta</taxon>
        <taxon>Pterygota</taxon>
        <taxon>Neoptera</taxon>
        <taxon>Endopterygota</taxon>
        <taxon>Lepidoptera</taxon>
        <taxon>Glossata</taxon>
        <taxon>Ditrysia</taxon>
        <taxon>Pyraloidea</taxon>
        <taxon>Pyralidae</taxon>
        <taxon>Galleriinae</taxon>
        <taxon>Galleria</taxon>
    </lineage>
</organism>
<evidence type="ECO:0000259" key="6">
    <source>
        <dbReference type="Pfam" id="PF14008"/>
    </source>
</evidence>
<feature type="chain" id="PRO_5045113928" description="Purple acid phosphatase" evidence="4">
    <location>
        <begin position="16"/>
        <end position="433"/>
    </location>
</feature>
<dbReference type="SUPFAM" id="SSF49363">
    <property type="entry name" value="Purple acid phosphatase, N-terminal domain"/>
    <property type="match status" value="1"/>
</dbReference>
<dbReference type="Gene3D" id="2.60.40.380">
    <property type="entry name" value="Purple acid phosphatase-like, N-terminal"/>
    <property type="match status" value="1"/>
</dbReference>
<keyword evidence="1 4" id="KW-0732">Signal</keyword>
<evidence type="ECO:0000256" key="2">
    <source>
        <dbReference type="ARBA" id="ARBA00023180"/>
    </source>
</evidence>
<proteinExistence type="inferred from homology"/>
<dbReference type="GO" id="GO:0003993">
    <property type="term" value="F:acid phosphatase activity"/>
    <property type="evidence" value="ECO:0007669"/>
    <property type="project" value="UniProtKB-EC"/>
</dbReference>
<dbReference type="SUPFAM" id="SSF56300">
    <property type="entry name" value="Metallo-dependent phosphatases"/>
    <property type="match status" value="1"/>
</dbReference>
<evidence type="ECO:0000259" key="5">
    <source>
        <dbReference type="Pfam" id="PF00149"/>
    </source>
</evidence>
<dbReference type="Proteomes" id="UP001652740">
    <property type="component" value="Unplaced"/>
</dbReference>
<dbReference type="InterPro" id="IPR041792">
    <property type="entry name" value="MPP_PAP"/>
</dbReference>
<protein>
    <recommendedName>
        <fullName evidence="3">Purple acid phosphatase</fullName>
        <ecNumber evidence="3">3.1.3.2</ecNumber>
    </recommendedName>
</protein>
<gene>
    <name evidence="9" type="primary">LOC113512971</name>
</gene>
<dbReference type="Pfam" id="PF00149">
    <property type="entry name" value="Metallophos"/>
    <property type="match status" value="1"/>
</dbReference>
<dbReference type="EC" id="3.1.3.2" evidence="3"/>
<dbReference type="CDD" id="cd00839">
    <property type="entry name" value="MPP_PAPs"/>
    <property type="match status" value="1"/>
</dbReference>
<evidence type="ECO:0000256" key="1">
    <source>
        <dbReference type="ARBA" id="ARBA00022729"/>
    </source>
</evidence>
<comment type="similarity">
    <text evidence="3">Belongs to the metallophosphoesterase superfamily. Purple acid phosphatase family.</text>
</comment>
<dbReference type="GeneID" id="113512971"/>
<feature type="domain" description="Purple acid phosphatase N-terminal" evidence="7">
    <location>
        <begin position="26"/>
        <end position="116"/>
    </location>
</feature>
<accession>A0A6J1WFX8</accession>
<dbReference type="InterPro" id="IPR004843">
    <property type="entry name" value="Calcineurin-like_PHP"/>
</dbReference>
<dbReference type="RefSeq" id="XP_026752755.2">
    <property type="nucleotide sequence ID" value="XM_026896954.3"/>
</dbReference>
<evidence type="ECO:0000313" key="9">
    <source>
        <dbReference type="RefSeq" id="XP_026752755.2"/>
    </source>
</evidence>
<feature type="domain" description="Purple acid phosphatase C-terminal" evidence="6">
    <location>
        <begin position="352"/>
        <end position="406"/>
    </location>
</feature>
<dbReference type="InterPro" id="IPR025733">
    <property type="entry name" value="PAPs_C"/>
</dbReference>
<feature type="domain" description="Calcineurin-like phosphoesterase" evidence="5">
    <location>
        <begin position="125"/>
        <end position="327"/>
    </location>
</feature>
<dbReference type="Gene3D" id="3.60.21.10">
    <property type="match status" value="1"/>
</dbReference>
<evidence type="ECO:0000259" key="7">
    <source>
        <dbReference type="Pfam" id="PF16656"/>
    </source>
</evidence>
<keyword evidence="2" id="KW-0325">Glycoprotein</keyword>
<dbReference type="Pfam" id="PF16656">
    <property type="entry name" value="Pur_ac_phosph_N"/>
    <property type="match status" value="1"/>
</dbReference>
<evidence type="ECO:0000313" key="8">
    <source>
        <dbReference type="Proteomes" id="UP001652740"/>
    </source>
</evidence>
<dbReference type="Pfam" id="PF14008">
    <property type="entry name" value="Metallophos_C"/>
    <property type="match status" value="1"/>
</dbReference>